<comment type="caution">
    <text evidence="3">The sequence shown here is derived from an EMBL/GenBank/DDBJ whole genome shotgun (WGS) entry which is preliminary data.</text>
</comment>
<feature type="domain" description="Beta-lactamase-related" evidence="2">
    <location>
        <begin position="111"/>
        <end position="411"/>
    </location>
</feature>
<dbReference type="InterPro" id="IPR012338">
    <property type="entry name" value="Beta-lactam/transpept-like"/>
</dbReference>
<reference evidence="3 4" key="1">
    <citation type="submission" date="2021-01" db="EMBL/GenBank/DDBJ databases">
        <title>Chryseolinea sp. Jin1 Genome sequencing and assembly.</title>
        <authorList>
            <person name="Kim I."/>
        </authorList>
    </citation>
    <scope>NUCLEOTIDE SEQUENCE [LARGE SCALE GENOMIC DNA]</scope>
    <source>
        <strain evidence="3 4">Jin1</strain>
    </source>
</reference>
<keyword evidence="1" id="KW-0732">Signal</keyword>
<evidence type="ECO:0000256" key="1">
    <source>
        <dbReference type="SAM" id="SignalP"/>
    </source>
</evidence>
<protein>
    <submittedName>
        <fullName evidence="3">Serine hydrolase</fullName>
    </submittedName>
</protein>
<dbReference type="SUPFAM" id="SSF56601">
    <property type="entry name" value="beta-lactamase/transpeptidase-like"/>
    <property type="match status" value="1"/>
</dbReference>
<dbReference type="Gene3D" id="3.40.710.10">
    <property type="entry name" value="DD-peptidase/beta-lactamase superfamily"/>
    <property type="match status" value="1"/>
</dbReference>
<dbReference type="GO" id="GO:0016787">
    <property type="term" value="F:hydrolase activity"/>
    <property type="evidence" value="ECO:0007669"/>
    <property type="project" value="UniProtKB-KW"/>
</dbReference>
<feature type="chain" id="PRO_5046109629" evidence="1">
    <location>
        <begin position="20"/>
        <end position="437"/>
    </location>
</feature>
<gene>
    <name evidence="3" type="ORF">JI741_30700</name>
</gene>
<dbReference type="EMBL" id="JAERRB010000018">
    <property type="protein sequence ID" value="MBL0745642.1"/>
    <property type="molecule type" value="Genomic_DNA"/>
</dbReference>
<dbReference type="PANTHER" id="PTHR43283">
    <property type="entry name" value="BETA-LACTAMASE-RELATED"/>
    <property type="match status" value="1"/>
</dbReference>
<evidence type="ECO:0000313" key="4">
    <source>
        <dbReference type="Proteomes" id="UP000613030"/>
    </source>
</evidence>
<dbReference type="PANTHER" id="PTHR43283:SF7">
    <property type="entry name" value="BETA-LACTAMASE-RELATED DOMAIN-CONTAINING PROTEIN"/>
    <property type="match status" value="1"/>
</dbReference>
<evidence type="ECO:0000313" key="3">
    <source>
        <dbReference type="EMBL" id="MBL0745642.1"/>
    </source>
</evidence>
<accession>A0ABS1L3X6</accession>
<dbReference type="InterPro" id="IPR001466">
    <property type="entry name" value="Beta-lactam-related"/>
</dbReference>
<name>A0ABS1L3X6_9BACT</name>
<dbReference type="InterPro" id="IPR050789">
    <property type="entry name" value="Diverse_Enzym_Activities"/>
</dbReference>
<feature type="signal peptide" evidence="1">
    <location>
        <begin position="1"/>
        <end position="19"/>
    </location>
</feature>
<dbReference type="RefSeq" id="WP_202016179.1">
    <property type="nucleotide sequence ID" value="NZ_JAERRB010000018.1"/>
</dbReference>
<keyword evidence="3" id="KW-0378">Hydrolase</keyword>
<dbReference type="Proteomes" id="UP000613030">
    <property type="component" value="Unassembled WGS sequence"/>
</dbReference>
<dbReference type="Pfam" id="PF00144">
    <property type="entry name" value="Beta-lactamase"/>
    <property type="match status" value="1"/>
</dbReference>
<organism evidence="3 4">
    <name type="scientific">Chryseolinea lacunae</name>
    <dbReference type="NCBI Taxonomy" id="2801331"/>
    <lineage>
        <taxon>Bacteria</taxon>
        <taxon>Pseudomonadati</taxon>
        <taxon>Bacteroidota</taxon>
        <taxon>Cytophagia</taxon>
        <taxon>Cytophagales</taxon>
        <taxon>Fulvivirgaceae</taxon>
        <taxon>Chryseolinea</taxon>
    </lineage>
</organism>
<proteinExistence type="predicted"/>
<sequence length="437" mass="48919">MYKLTITIALIVALTHAIAQQQPAVHVKVMDGFPPNRESLVTMKNFREHPFSQWSFRNAGAALHVLMMPRSGAIHAFREKPDHTIATTVSPDTEGTPMSFEVMFREHDADGVIVVKDNTVLYEQYWNGLSRDYQHIWYSVSKSMASTALGILVENKKVDLTASPAHYIPELKGSAFERVTIQDVLNMSTAMGYTESYTDTANFYFKYYAVAANAREAKGAEADPKTAEVWSVYDFLTKKAFINKNLEPGVKFEYSSPNVDVISWLIARVSGVPYQEFLRENIWAKIGAEHDAFITVDKSHTPIATGGVNTTLRDAALFGHLILNRGKIDGKQIIPATWVDETLRLTAADKERYSKNHVYVNAKMPWVSYKNFWWILDETKGEYAGVGIHGQVIYINRSANCVIAYFSSQPVASSVGAYKAFVSKLNACRALAKGMSR</sequence>
<evidence type="ECO:0000259" key="2">
    <source>
        <dbReference type="Pfam" id="PF00144"/>
    </source>
</evidence>
<keyword evidence="4" id="KW-1185">Reference proteome</keyword>